<evidence type="ECO:0000313" key="1">
    <source>
        <dbReference type="EMBL" id="GAG82753.1"/>
    </source>
</evidence>
<name>X1BF55_9ZZZZ</name>
<reference evidence="1" key="1">
    <citation type="journal article" date="2014" name="Front. Microbiol.">
        <title>High frequency of phylogenetically diverse reductive dehalogenase-homologous genes in deep subseafloor sedimentary metagenomes.</title>
        <authorList>
            <person name="Kawai M."/>
            <person name="Futagami T."/>
            <person name="Toyoda A."/>
            <person name="Takaki Y."/>
            <person name="Nishi S."/>
            <person name="Hori S."/>
            <person name="Arai W."/>
            <person name="Tsubouchi T."/>
            <person name="Morono Y."/>
            <person name="Uchiyama I."/>
            <person name="Ito T."/>
            <person name="Fujiyama A."/>
            <person name="Inagaki F."/>
            <person name="Takami H."/>
        </authorList>
    </citation>
    <scope>NUCLEOTIDE SEQUENCE</scope>
    <source>
        <strain evidence="1">Expedition CK06-06</strain>
    </source>
</reference>
<sequence length="237" mass="27314">MPKHKIGGNASNYREDKILDTLKETTLTNKEIARLTKLKINDVRQLTLKLRTLGKIKFEGKKGRENLYSSKRLQNNQSYLGSPTDGKYIDGLLFTFISNSGKVNYDQMVNFYSTLGVTENIVFFRVLRNLQKGFIEINNVPNGFYSQIISFFIQNFKKVKDAYPLTMKFQEAFLFFKPLGLNNIEDFIDVLKKISEDFPEFVSINSSKIGKPADLLTFNQIFVKQIKFITSGAWRIS</sequence>
<protein>
    <submittedName>
        <fullName evidence="1">Uncharacterized protein</fullName>
    </submittedName>
</protein>
<organism evidence="1">
    <name type="scientific">marine sediment metagenome</name>
    <dbReference type="NCBI Taxonomy" id="412755"/>
    <lineage>
        <taxon>unclassified sequences</taxon>
        <taxon>metagenomes</taxon>
        <taxon>ecological metagenomes</taxon>
    </lineage>
</organism>
<proteinExistence type="predicted"/>
<comment type="caution">
    <text evidence="1">The sequence shown here is derived from an EMBL/GenBank/DDBJ whole genome shotgun (WGS) entry which is preliminary data.</text>
</comment>
<accession>X1BF55</accession>
<dbReference type="EMBL" id="BART01016520">
    <property type="protein sequence ID" value="GAG82753.1"/>
    <property type="molecule type" value="Genomic_DNA"/>
</dbReference>
<dbReference type="AlphaFoldDB" id="X1BF55"/>
<gene>
    <name evidence="1" type="ORF">S01H4_31746</name>
</gene>